<evidence type="ECO:0000313" key="2">
    <source>
        <dbReference type="Proteomes" id="UP000215914"/>
    </source>
</evidence>
<name>A0A251U861_HELAN</name>
<dbReference type="Proteomes" id="UP000215914">
    <property type="component" value="Chromosome 8"/>
</dbReference>
<reference evidence="2" key="1">
    <citation type="journal article" date="2017" name="Nature">
        <title>The sunflower genome provides insights into oil metabolism, flowering and Asterid evolution.</title>
        <authorList>
            <person name="Badouin H."/>
            <person name="Gouzy J."/>
            <person name="Grassa C.J."/>
            <person name="Murat F."/>
            <person name="Staton S.E."/>
            <person name="Cottret L."/>
            <person name="Lelandais-Briere C."/>
            <person name="Owens G.L."/>
            <person name="Carrere S."/>
            <person name="Mayjonade B."/>
            <person name="Legrand L."/>
            <person name="Gill N."/>
            <person name="Kane N.C."/>
            <person name="Bowers J.E."/>
            <person name="Hubner S."/>
            <person name="Bellec A."/>
            <person name="Berard A."/>
            <person name="Berges H."/>
            <person name="Blanchet N."/>
            <person name="Boniface M.C."/>
            <person name="Brunel D."/>
            <person name="Catrice O."/>
            <person name="Chaidir N."/>
            <person name="Claudel C."/>
            <person name="Donnadieu C."/>
            <person name="Faraut T."/>
            <person name="Fievet G."/>
            <person name="Helmstetter N."/>
            <person name="King M."/>
            <person name="Knapp S.J."/>
            <person name="Lai Z."/>
            <person name="Le Paslier M.C."/>
            <person name="Lippi Y."/>
            <person name="Lorenzon L."/>
            <person name="Mandel J.R."/>
            <person name="Marage G."/>
            <person name="Marchand G."/>
            <person name="Marquand E."/>
            <person name="Bret-Mestries E."/>
            <person name="Morien E."/>
            <person name="Nambeesan S."/>
            <person name="Nguyen T."/>
            <person name="Pegot-Espagnet P."/>
            <person name="Pouilly N."/>
            <person name="Raftis F."/>
            <person name="Sallet E."/>
            <person name="Schiex T."/>
            <person name="Thomas J."/>
            <person name="Vandecasteele C."/>
            <person name="Vares D."/>
            <person name="Vear F."/>
            <person name="Vautrin S."/>
            <person name="Crespi M."/>
            <person name="Mangin B."/>
            <person name="Burke J.M."/>
            <person name="Salse J."/>
            <person name="Munos S."/>
            <person name="Vincourt P."/>
            <person name="Rieseberg L.H."/>
            <person name="Langlade N.B."/>
        </authorList>
    </citation>
    <scope>NUCLEOTIDE SEQUENCE [LARGE SCALE GENOMIC DNA]</scope>
    <source>
        <strain evidence="2">cv. SF193</strain>
    </source>
</reference>
<sequence>MLPDSYCYTKKKNKKINESHKYQYIRKTIHFSFRNTLKKIPPGTGSTCKGLPQRRLHFDPCE</sequence>
<proteinExistence type="predicted"/>
<protein>
    <submittedName>
        <fullName evidence="1">Uncharacterized protein</fullName>
    </submittedName>
</protein>
<keyword evidence="2" id="KW-1185">Reference proteome</keyword>
<evidence type="ECO:0000313" key="1">
    <source>
        <dbReference type="EMBL" id="OTG19304.1"/>
    </source>
</evidence>
<dbReference type="AlphaFoldDB" id="A0A251U861"/>
<accession>A0A251U861</accession>
<dbReference type="EMBL" id="CM007897">
    <property type="protein sequence ID" value="OTG19304.1"/>
    <property type="molecule type" value="Genomic_DNA"/>
</dbReference>
<organism evidence="1 2">
    <name type="scientific">Helianthus annuus</name>
    <name type="common">Common sunflower</name>
    <dbReference type="NCBI Taxonomy" id="4232"/>
    <lineage>
        <taxon>Eukaryota</taxon>
        <taxon>Viridiplantae</taxon>
        <taxon>Streptophyta</taxon>
        <taxon>Embryophyta</taxon>
        <taxon>Tracheophyta</taxon>
        <taxon>Spermatophyta</taxon>
        <taxon>Magnoliopsida</taxon>
        <taxon>eudicotyledons</taxon>
        <taxon>Gunneridae</taxon>
        <taxon>Pentapetalae</taxon>
        <taxon>asterids</taxon>
        <taxon>campanulids</taxon>
        <taxon>Asterales</taxon>
        <taxon>Asteraceae</taxon>
        <taxon>Asteroideae</taxon>
        <taxon>Heliantheae alliance</taxon>
        <taxon>Heliantheae</taxon>
        <taxon>Helianthus</taxon>
    </lineage>
</organism>
<dbReference type="InParanoid" id="A0A251U861"/>
<gene>
    <name evidence="1" type="ORF">HannXRQ_Chr08g0232621</name>
</gene>